<dbReference type="Pfam" id="PF00165">
    <property type="entry name" value="HTH_AraC"/>
    <property type="match status" value="1"/>
</dbReference>
<dbReference type="RefSeq" id="WP_371734714.1">
    <property type="nucleotide sequence ID" value="NZ_AJYG02000063.1"/>
</dbReference>
<sequence length="36" mass="4427">MENVGYRNLSNFNRQFKQYKQLTPREYRAQFKRGAS</sequence>
<feature type="domain" description="HTH araC/xylS-type" evidence="3">
    <location>
        <begin position="1"/>
        <end position="30"/>
    </location>
</feature>
<name>A0ABV4KZY6_9GAMM</name>
<protein>
    <submittedName>
        <fullName evidence="4">AraC family transcriptional regulator</fullName>
    </submittedName>
</protein>
<dbReference type="InterPro" id="IPR018060">
    <property type="entry name" value="HTH_AraC"/>
</dbReference>
<evidence type="ECO:0000259" key="3">
    <source>
        <dbReference type="PROSITE" id="PS01124"/>
    </source>
</evidence>
<dbReference type="Gene3D" id="1.10.10.60">
    <property type="entry name" value="Homeodomain-like"/>
    <property type="match status" value="1"/>
</dbReference>
<organism evidence="4 5">
    <name type="scientific">Enterovibrio norvegicus</name>
    <dbReference type="NCBI Taxonomy" id="188144"/>
    <lineage>
        <taxon>Bacteria</taxon>
        <taxon>Pseudomonadati</taxon>
        <taxon>Pseudomonadota</taxon>
        <taxon>Gammaproteobacteria</taxon>
        <taxon>Vibrionales</taxon>
        <taxon>Vibrionaceae</taxon>
        <taxon>Enterovibrio</taxon>
    </lineage>
</organism>
<dbReference type="SUPFAM" id="SSF46689">
    <property type="entry name" value="Homeodomain-like"/>
    <property type="match status" value="1"/>
</dbReference>
<evidence type="ECO:0000313" key="5">
    <source>
        <dbReference type="Proteomes" id="UP001569154"/>
    </source>
</evidence>
<dbReference type="InterPro" id="IPR009057">
    <property type="entry name" value="Homeodomain-like_sf"/>
</dbReference>
<dbReference type="EMBL" id="JBGONM010000003">
    <property type="protein sequence ID" value="MEZ8079931.1"/>
    <property type="molecule type" value="Genomic_DNA"/>
</dbReference>
<keyword evidence="2" id="KW-0804">Transcription</keyword>
<evidence type="ECO:0000313" key="4">
    <source>
        <dbReference type="EMBL" id="MEZ8079931.1"/>
    </source>
</evidence>
<keyword evidence="1" id="KW-0805">Transcription regulation</keyword>
<dbReference type="GeneID" id="40414967"/>
<proteinExistence type="predicted"/>
<keyword evidence="5" id="KW-1185">Reference proteome</keyword>
<comment type="caution">
    <text evidence="4">The sequence shown here is derived from an EMBL/GenBank/DDBJ whole genome shotgun (WGS) entry which is preliminary data.</text>
</comment>
<gene>
    <name evidence="4" type="ORF">ACED35_02335</name>
</gene>
<reference evidence="4 5" key="1">
    <citation type="submission" date="2024-06" db="EMBL/GenBank/DDBJ databases">
        <authorList>
            <person name="Steensen K."/>
            <person name="Seneca J."/>
            <person name="Bartlau N."/>
            <person name="Yu A.X."/>
            <person name="Polz M.F."/>
        </authorList>
    </citation>
    <scope>NUCLEOTIDE SEQUENCE [LARGE SCALE GENOMIC DNA]</scope>
    <source>
        <strain evidence="4 5">1F260</strain>
    </source>
</reference>
<dbReference type="PROSITE" id="PS01124">
    <property type="entry name" value="HTH_ARAC_FAMILY_2"/>
    <property type="match status" value="1"/>
</dbReference>
<evidence type="ECO:0000256" key="2">
    <source>
        <dbReference type="ARBA" id="ARBA00023163"/>
    </source>
</evidence>
<dbReference type="Proteomes" id="UP001569154">
    <property type="component" value="Unassembled WGS sequence"/>
</dbReference>
<evidence type="ECO:0000256" key="1">
    <source>
        <dbReference type="ARBA" id="ARBA00023015"/>
    </source>
</evidence>
<accession>A0ABV4KZY6</accession>